<feature type="compositionally biased region" description="Acidic residues" evidence="11">
    <location>
        <begin position="2630"/>
        <end position="2658"/>
    </location>
</feature>
<evidence type="ECO:0000256" key="6">
    <source>
        <dbReference type="ARBA" id="ARBA00023027"/>
    </source>
</evidence>
<protein>
    <recommendedName>
        <fullName evidence="10">Poly [ADP-ribose] polymerase</fullName>
        <shortName evidence="10">PARP</shortName>
        <ecNumber evidence="10">2.4.2.-</ecNumber>
    </recommendedName>
</protein>
<comment type="caution">
    <text evidence="15">The sequence shown here is derived from an EMBL/GenBank/DDBJ whole genome shotgun (WGS) entry which is preliminary data.</text>
</comment>
<dbReference type="SUPFAM" id="SSF47587">
    <property type="entry name" value="Domain of poly(ADP-ribose) polymerase"/>
    <property type="match status" value="1"/>
</dbReference>
<dbReference type="PROSITE" id="PS51060">
    <property type="entry name" value="PARP_ALPHA_HD"/>
    <property type="match status" value="1"/>
</dbReference>
<evidence type="ECO:0000256" key="8">
    <source>
        <dbReference type="ARBA" id="ARBA00023242"/>
    </source>
</evidence>
<feature type="repeat" description="ANK" evidence="9">
    <location>
        <begin position="828"/>
        <end position="860"/>
    </location>
</feature>
<dbReference type="InterPro" id="IPR036616">
    <property type="entry name" value="Poly(ADP-ribose)pol_reg_dom_sf"/>
</dbReference>
<dbReference type="SUPFAM" id="SSF142921">
    <property type="entry name" value="WGR domain-like"/>
    <property type="match status" value="1"/>
</dbReference>
<dbReference type="PANTHER" id="PTHR24198:SF165">
    <property type="entry name" value="ANKYRIN REPEAT-CONTAINING PROTEIN-RELATED"/>
    <property type="match status" value="1"/>
</dbReference>
<dbReference type="PROSITE" id="PS51977">
    <property type="entry name" value="WGR"/>
    <property type="match status" value="1"/>
</dbReference>
<feature type="compositionally biased region" description="Acidic residues" evidence="11">
    <location>
        <begin position="1849"/>
        <end position="1864"/>
    </location>
</feature>
<feature type="region of interest" description="Disordered" evidence="11">
    <location>
        <begin position="2621"/>
        <end position="2658"/>
    </location>
</feature>
<proteinExistence type="predicted"/>
<feature type="compositionally biased region" description="Basic and acidic residues" evidence="11">
    <location>
        <begin position="255"/>
        <end position="301"/>
    </location>
</feature>
<evidence type="ECO:0000256" key="7">
    <source>
        <dbReference type="ARBA" id="ARBA00023043"/>
    </source>
</evidence>
<feature type="domain" description="PARP alpha-helical" evidence="13">
    <location>
        <begin position="2217"/>
        <end position="2351"/>
    </location>
</feature>
<feature type="repeat" description="ANK" evidence="9">
    <location>
        <begin position="1356"/>
        <end position="1394"/>
    </location>
</feature>
<dbReference type="InterPro" id="IPR012317">
    <property type="entry name" value="Poly(ADP-ribose)pol_cat_dom"/>
</dbReference>
<dbReference type="PANTHER" id="PTHR24198">
    <property type="entry name" value="ANKYRIN REPEAT AND PROTEIN KINASE DOMAIN-CONTAINING PROTEIN"/>
    <property type="match status" value="1"/>
</dbReference>
<feature type="compositionally biased region" description="Low complexity" evidence="11">
    <location>
        <begin position="669"/>
        <end position="689"/>
    </location>
</feature>
<dbReference type="OrthoDB" id="2017365at2759"/>
<feature type="compositionally biased region" description="Gly residues" evidence="11">
    <location>
        <begin position="2056"/>
        <end position="2066"/>
    </location>
</feature>
<gene>
    <name evidence="15" type="ORF">BOX15_Mlig008149g1</name>
</gene>
<feature type="repeat" description="ANK" evidence="9">
    <location>
        <begin position="794"/>
        <end position="816"/>
    </location>
</feature>
<keyword evidence="7 9" id="KW-0040">ANK repeat</keyword>
<dbReference type="Pfam" id="PF02877">
    <property type="entry name" value="PARP_reg"/>
    <property type="match status" value="1"/>
</dbReference>
<dbReference type="GO" id="GO:0005634">
    <property type="term" value="C:nucleus"/>
    <property type="evidence" value="ECO:0007669"/>
    <property type="project" value="UniProtKB-SubCell"/>
</dbReference>
<evidence type="ECO:0000256" key="10">
    <source>
        <dbReference type="RuleBase" id="RU362114"/>
    </source>
</evidence>
<feature type="compositionally biased region" description="Low complexity" evidence="11">
    <location>
        <begin position="213"/>
        <end position="239"/>
    </location>
</feature>
<evidence type="ECO:0000256" key="3">
    <source>
        <dbReference type="ARBA" id="ARBA00022679"/>
    </source>
</evidence>
<keyword evidence="8" id="KW-0539">Nucleus</keyword>
<evidence type="ECO:0000256" key="5">
    <source>
        <dbReference type="ARBA" id="ARBA00022737"/>
    </source>
</evidence>
<dbReference type="SMART" id="SM00773">
    <property type="entry name" value="WGR"/>
    <property type="match status" value="1"/>
</dbReference>
<reference evidence="15 16" key="1">
    <citation type="submission" date="2017-06" db="EMBL/GenBank/DDBJ databases">
        <title>A platform for efficient transgenesis in Macrostomum lignano, a flatworm model organism for stem cell research.</title>
        <authorList>
            <person name="Berezikov E."/>
        </authorList>
    </citation>
    <scope>NUCLEOTIDE SEQUENCE [LARGE SCALE GENOMIC DNA]</scope>
    <source>
        <strain evidence="15">DV1</strain>
        <tissue evidence="15">Whole organism</tissue>
    </source>
</reference>
<dbReference type="Gene3D" id="1.20.142.10">
    <property type="entry name" value="Poly(ADP-ribose) polymerase, regulatory domain"/>
    <property type="match status" value="1"/>
</dbReference>
<keyword evidence="6 10" id="KW-0520">NAD</keyword>
<keyword evidence="2 10" id="KW-0328">Glycosyltransferase</keyword>
<dbReference type="InterPro" id="IPR036770">
    <property type="entry name" value="Ankyrin_rpt-contain_sf"/>
</dbReference>
<dbReference type="GO" id="GO:0016779">
    <property type="term" value="F:nucleotidyltransferase activity"/>
    <property type="evidence" value="ECO:0007669"/>
    <property type="project" value="UniProtKB-KW"/>
</dbReference>
<dbReference type="SUPFAM" id="SSF48403">
    <property type="entry name" value="Ankyrin repeat"/>
    <property type="match status" value="4"/>
</dbReference>
<evidence type="ECO:0000256" key="11">
    <source>
        <dbReference type="SAM" id="MobiDB-lite"/>
    </source>
</evidence>
<dbReference type="InterPro" id="IPR002110">
    <property type="entry name" value="Ankyrin_rpt"/>
</dbReference>
<dbReference type="InterPro" id="IPR008893">
    <property type="entry name" value="WGR_domain"/>
</dbReference>
<dbReference type="PROSITE" id="PS50088">
    <property type="entry name" value="ANK_REPEAT"/>
    <property type="match status" value="7"/>
</dbReference>
<dbReference type="SUPFAM" id="SSF56399">
    <property type="entry name" value="ADP-ribosylation"/>
    <property type="match status" value="1"/>
</dbReference>
<evidence type="ECO:0000256" key="1">
    <source>
        <dbReference type="ARBA" id="ARBA00004123"/>
    </source>
</evidence>
<dbReference type="CDD" id="cd07997">
    <property type="entry name" value="WGR_PARP"/>
    <property type="match status" value="1"/>
</dbReference>
<feature type="region of interest" description="Disordered" evidence="11">
    <location>
        <begin position="719"/>
        <end position="738"/>
    </location>
</feature>
<feature type="compositionally biased region" description="Low complexity" evidence="11">
    <location>
        <begin position="1890"/>
        <end position="1899"/>
    </location>
</feature>
<feature type="compositionally biased region" description="Acidic residues" evidence="11">
    <location>
        <begin position="2527"/>
        <end position="2539"/>
    </location>
</feature>
<feature type="repeat" description="ANK" evidence="9">
    <location>
        <begin position="1230"/>
        <end position="1263"/>
    </location>
</feature>
<keyword evidence="3 10" id="KW-0808">Transferase</keyword>
<dbReference type="PROSITE" id="PS50297">
    <property type="entry name" value="ANK_REP_REGION"/>
    <property type="match status" value="6"/>
</dbReference>
<organism evidence="15 16">
    <name type="scientific">Macrostomum lignano</name>
    <dbReference type="NCBI Taxonomy" id="282301"/>
    <lineage>
        <taxon>Eukaryota</taxon>
        <taxon>Metazoa</taxon>
        <taxon>Spiralia</taxon>
        <taxon>Lophotrochozoa</taxon>
        <taxon>Platyhelminthes</taxon>
        <taxon>Rhabditophora</taxon>
        <taxon>Macrostomorpha</taxon>
        <taxon>Macrostomida</taxon>
        <taxon>Macrostomidae</taxon>
        <taxon>Macrostomum</taxon>
    </lineage>
</organism>
<keyword evidence="4" id="KW-0548">Nucleotidyltransferase</keyword>
<feature type="region of interest" description="Disordered" evidence="11">
    <location>
        <begin position="142"/>
        <end position="301"/>
    </location>
</feature>
<dbReference type="STRING" id="282301.A0A267EC03"/>
<dbReference type="Gene3D" id="2.20.140.10">
    <property type="entry name" value="WGR domain"/>
    <property type="match status" value="1"/>
</dbReference>
<feature type="repeat" description="ANK" evidence="9">
    <location>
        <begin position="861"/>
        <end position="893"/>
    </location>
</feature>
<dbReference type="PRINTS" id="PR01415">
    <property type="entry name" value="ANKYRIN"/>
</dbReference>
<feature type="compositionally biased region" description="Basic and acidic residues" evidence="11">
    <location>
        <begin position="2069"/>
        <end position="2079"/>
    </location>
</feature>
<dbReference type="GO" id="GO:0003950">
    <property type="term" value="F:NAD+ poly-ADP-ribosyltransferase activity"/>
    <property type="evidence" value="ECO:0007669"/>
    <property type="project" value="UniProtKB-UniRule"/>
</dbReference>
<feature type="repeat" description="ANK" evidence="9">
    <location>
        <begin position="1473"/>
        <end position="1505"/>
    </location>
</feature>
<dbReference type="Proteomes" id="UP000215902">
    <property type="component" value="Unassembled WGS sequence"/>
</dbReference>
<dbReference type="Pfam" id="PF00644">
    <property type="entry name" value="PARP"/>
    <property type="match status" value="1"/>
</dbReference>
<evidence type="ECO:0000259" key="14">
    <source>
        <dbReference type="PROSITE" id="PS51977"/>
    </source>
</evidence>
<evidence type="ECO:0000256" key="4">
    <source>
        <dbReference type="ARBA" id="ARBA00022695"/>
    </source>
</evidence>
<feature type="repeat" description="ANK" evidence="9">
    <location>
        <begin position="754"/>
        <end position="776"/>
    </location>
</feature>
<feature type="region of interest" description="Disordered" evidence="11">
    <location>
        <begin position="1809"/>
        <end position="1907"/>
    </location>
</feature>
<dbReference type="Pfam" id="PF12796">
    <property type="entry name" value="Ank_2"/>
    <property type="match status" value="3"/>
</dbReference>
<dbReference type="PROSITE" id="PS51059">
    <property type="entry name" value="PARP_CATALYTIC"/>
    <property type="match status" value="1"/>
</dbReference>
<name>A0A267EC03_9PLAT</name>
<evidence type="ECO:0000259" key="12">
    <source>
        <dbReference type="PROSITE" id="PS51059"/>
    </source>
</evidence>
<dbReference type="InterPro" id="IPR036930">
    <property type="entry name" value="WGR_dom_sf"/>
</dbReference>
<evidence type="ECO:0000256" key="9">
    <source>
        <dbReference type="PROSITE-ProRule" id="PRU00023"/>
    </source>
</evidence>
<sequence length="2658" mass="291029">MSKRNKTPLKRFGYDDAVEEAAPVKKKRPSQSGGAGASARAEMKPAIYSKGDFVAVKSDGVEEDFFVGLLEEALLSNDQTVGVFWLKTKDGVNYEWEFRDSVNARAIITRIKLRKLSKNKFRLAAKTKSFILENVKRCQSGQDPFEFHSEDEDGDDGEEAPEEAMDAEDESDNEDSGADTVDVEPKPASKPKVTATPKAKAAVKTADKRRRTTSASATAASDSAAGEAAGASSSGAGASPKPQQQRRPALKKTATQREREKQQREAKKVEREEKKQEREEKKQEKEAERQKKREEREERLGKWTLQPRPSVVVLDTDPFFSAASLNDVPFVSPLNYSKLFITAALTNNMTMLNELFAQPEKAPAVFIQRSVALRQNALSVAIESNNVAMLRVIFEEANKSSAKRTATIENLSTCDISLETGVYNPHSLGLARIRRINVSRGSREGNNALTKDANRAAGPLCHPTSAWRPAINMAINASSVTMATVDTVFSLAGMQGNFKYNSLFDKVYLILRRGNRGLASALVDEMLKQPMQNGGFGSLHGKALRANKPEDLGKFRAISISKSAFTNKKVTPLHCAAINPNRAILDSLLNIFPDFTVADEHGWKLIHYASANSKPDCLAMLLDRGVSIYEVSRDGILALHVAAKCGRFDSVRLLLAEALKQRRKRDAESAAAASAQRKTNNTTNNSSGNNDEDDSAMATASSTMLGDGDAATAADAAKSAAAAADSDEDEAVEDSAQLSEQRWGLAGINRPNRLSHTPLHLAAMGGHASVLRVFVEFKDSIGLSVDLATSAGRNKMTALHLASEAGHLDCVRLLVEQLRADTECQDRLRRTPITHAVLNGHSQVAAYLLTRGANPNRRDSSGNTLLHYAAAYGWYHCVRLLLEHGAKPGCLNDWKLSPLAIVFLKGHMGLVPLIVKQPGVDIDAVDDSGRSLLFMACSSRLSESLCKQVRHLVEDMGASVTLTDADGNTPLHLLAANQPRTEQAEDSAERSALAVCDLLLSRGCDPDRANQAGLRPLDVALLNHNFTLLKRLANHSSGASAKPRLADWCEDDTEETTLHKLADQCVEHDFSSVLTELIKLPENRELLQRMVNQRDAKRGYTCLIAALLKYLNVFVAPRNSAENKLSMSNCGLKFIKLLLELGADPGIAVKPENYKPAAANRFSAPRRGRSACYSSAFLADRRGARAPLSPGDTALLVAGTAAKYDSGRCLEAVLARPSASIAALNAYQSSGRTVLQELVLARHLEPAVRILVRSGADVSAPSRSVTDRGETCLMSAVRLLHSEQPADDASEQQPVLATVKLLLENGAPLSAAEDRLGNTALHLLACSPKRTLELESVLDELLRHASPDLVNAANGQGRTALHLAVNYSHLSGNSSTEVEDRLLGAGADPTVLDCRSRTALHYAFVKIGQHDQTAHIDPIQVVSTLCAETNVEHMDRSDRWGATPMHYAAVRGSAVSIVFMNELGIKTDTARADGNTPLTLAAMSGHQNAMVSLLQLGSRLTVPVSLPLQPQPALDYQWLPAKLTAQSKAGSVREWPLLEFALRKNWEGIAYIIVDKLLQSEPFFSILTSCIRSFNYHFVFALMRRHPTKSLSDPQHRSTLLHVLAKAGETNSNFDLQFKLLSLLTEKGVSATAKDARGGLPITYACLRGHYKLAQELLRLKLCQSSAIDGMGRNLLSATFWSYPAYSESLNDWLSTLCSYSWVNMNSQIELPVYTELWHLESSLPPVDYFNRSAESADIKFRSVTPLFVAIYRHDFRLARALLLTHRADVNAKTSVAGRTPLMECVVFNDEDLVRLMLDHDYKPKSMMSADEQLRRRRQRQSPSAFGLPVELDDDAVQSAEAANNYDGGDTDSVDDDSDDSDGDPEFRPDASSEQLRAIRSSPKKRPKKTAAGAGPAAKPRLRRQRTTLRQQCAFARDYASQAKTSSANLRLPDSAGRGLLDYVIDPWPGVAHDNWRIFLLLVDAGCTIHPTFDSLLQLALDKSASRIARLLQLKRRVPFADWRYPLVGAGAAALQSAPCRHPARPLPPDWDVATDAAAERAVLAKQVGDNAGAAAGSGVGAGGASDGANRREDRYRPRPDKRCRVAKVELVWDERFAPAKPFTALLSRIDVGCSLSGLYNFYKLQLLRQRGRNFYLLFTCWGRIGDTGQYQTTPFPSRAEAVKEFEKVFRSKTGNRWIDLDKFETRQRKYSLVQLDSMRLQPRLHSLPVSLDTRLPHELPDRLADLMRDLLNPKMLIRSFARCSGEEGRLAFGRVPQESLVKAANLLQKIYVLASEVRKQLKKPKELDINECTEKSRQLAELTNQYYQLVPQTGFEFEAIEPLLSSDHLDAQQAFITNLAELQTACQILLASARRRHTVHPFDYAYRATACDISALGEADTVAQVILRYMSTVPDARVTGIYELCRHADLDAAAAAAAAASSSGSAVAFGQRKLLWHGTSVGNALSILHHGLLLAPPSVSRVGRAFGRGLYFADVFAKSVAYCRNEAGPGSGRQCLFAFLAEVDLTDCQVDWRGSLGKAEQQDGASSEDSDDDADDDGAGANADGEQPPVRHVMGAKVPSPTGDLLLQRLGGVITPLGELASPQPPPGKCVSYTYRLLPHSEYIVSDETRVRIRYLVRFQLGSQGDSRDGEEETEDDEEDDRADQDGDGDDDDTSDY</sequence>
<feature type="compositionally biased region" description="Acidic residues" evidence="11">
    <location>
        <begin position="149"/>
        <end position="177"/>
    </location>
</feature>
<feature type="domain" description="WGR" evidence="14">
    <location>
        <begin position="2088"/>
        <end position="2191"/>
    </location>
</feature>
<feature type="region of interest" description="Disordered" evidence="11">
    <location>
        <begin position="666"/>
        <end position="701"/>
    </location>
</feature>
<keyword evidence="5" id="KW-0677">Repeat</keyword>
<dbReference type="Gene3D" id="1.25.40.20">
    <property type="entry name" value="Ankyrin repeat-containing domain"/>
    <property type="match status" value="7"/>
</dbReference>
<evidence type="ECO:0000313" key="16">
    <source>
        <dbReference type="Proteomes" id="UP000215902"/>
    </source>
</evidence>
<keyword evidence="16" id="KW-1185">Reference proteome</keyword>
<accession>A0A267EC03</accession>
<dbReference type="Gene3D" id="3.90.228.10">
    <property type="match status" value="1"/>
</dbReference>
<feature type="compositionally biased region" description="Low complexity" evidence="11">
    <location>
        <begin position="190"/>
        <end position="204"/>
    </location>
</feature>
<dbReference type="EMBL" id="NIVC01002295">
    <property type="protein sequence ID" value="PAA59110.1"/>
    <property type="molecule type" value="Genomic_DNA"/>
</dbReference>
<feature type="domain" description="PARP catalytic" evidence="12">
    <location>
        <begin position="2361"/>
        <end position="2629"/>
    </location>
</feature>
<feature type="region of interest" description="Disordered" evidence="11">
    <location>
        <begin position="2517"/>
        <end position="2559"/>
    </location>
</feature>
<dbReference type="EC" id="2.4.2.-" evidence="10"/>
<dbReference type="InterPro" id="IPR004102">
    <property type="entry name" value="Poly(ADP-ribose)pol_reg_dom"/>
</dbReference>
<feature type="region of interest" description="Disordered" evidence="11">
    <location>
        <begin position="20"/>
        <end position="41"/>
    </location>
</feature>
<feature type="region of interest" description="Disordered" evidence="11">
    <location>
        <begin position="2056"/>
        <end position="2079"/>
    </location>
</feature>
<dbReference type="SMART" id="SM00248">
    <property type="entry name" value="ANK"/>
    <property type="match status" value="23"/>
</dbReference>
<dbReference type="Pfam" id="PF00023">
    <property type="entry name" value="Ank"/>
    <property type="match status" value="2"/>
</dbReference>
<evidence type="ECO:0000259" key="13">
    <source>
        <dbReference type="PROSITE" id="PS51060"/>
    </source>
</evidence>
<evidence type="ECO:0000313" key="15">
    <source>
        <dbReference type="EMBL" id="PAA59110.1"/>
    </source>
</evidence>
<comment type="subcellular location">
    <subcellularLocation>
        <location evidence="1">Nucleus</location>
    </subcellularLocation>
</comment>
<evidence type="ECO:0000256" key="2">
    <source>
        <dbReference type="ARBA" id="ARBA00022676"/>
    </source>
</evidence>
<dbReference type="Pfam" id="PF05406">
    <property type="entry name" value="WGR"/>
    <property type="match status" value="1"/>
</dbReference>